<dbReference type="Proteomes" id="UP001383192">
    <property type="component" value="Unassembled WGS sequence"/>
</dbReference>
<feature type="region of interest" description="Disordered" evidence="2">
    <location>
        <begin position="612"/>
        <end position="711"/>
    </location>
</feature>
<evidence type="ECO:0000313" key="3">
    <source>
        <dbReference type="EMBL" id="KAK7028204.1"/>
    </source>
</evidence>
<feature type="compositionally biased region" description="Polar residues" evidence="2">
    <location>
        <begin position="782"/>
        <end position="801"/>
    </location>
</feature>
<gene>
    <name evidence="3" type="ORF">VNI00_014894</name>
</gene>
<feature type="compositionally biased region" description="Polar residues" evidence="2">
    <location>
        <begin position="612"/>
        <end position="632"/>
    </location>
</feature>
<comment type="caution">
    <text evidence="3">The sequence shown here is derived from an EMBL/GenBank/DDBJ whole genome shotgun (WGS) entry which is preliminary data.</text>
</comment>
<feature type="compositionally biased region" description="Basic residues" evidence="2">
    <location>
        <begin position="743"/>
        <end position="754"/>
    </location>
</feature>
<feature type="compositionally biased region" description="Acidic residues" evidence="2">
    <location>
        <begin position="652"/>
        <end position="683"/>
    </location>
</feature>
<dbReference type="AlphaFoldDB" id="A0AAW0BNT2"/>
<evidence type="ECO:0000256" key="2">
    <source>
        <dbReference type="SAM" id="MobiDB-lite"/>
    </source>
</evidence>
<proteinExistence type="predicted"/>
<feature type="region of interest" description="Disordered" evidence="2">
    <location>
        <begin position="285"/>
        <end position="311"/>
    </location>
</feature>
<feature type="region of interest" description="Disordered" evidence="2">
    <location>
        <begin position="362"/>
        <end position="395"/>
    </location>
</feature>
<reference evidence="3 4" key="1">
    <citation type="submission" date="2024-01" db="EMBL/GenBank/DDBJ databases">
        <title>A draft genome for a cacao thread blight-causing isolate of Paramarasmius palmivorus.</title>
        <authorList>
            <person name="Baruah I.K."/>
            <person name="Bukari Y."/>
            <person name="Amoako-Attah I."/>
            <person name="Meinhardt L.W."/>
            <person name="Bailey B.A."/>
            <person name="Cohen S.P."/>
        </authorList>
    </citation>
    <scope>NUCLEOTIDE SEQUENCE [LARGE SCALE GENOMIC DNA]</scope>
    <source>
        <strain evidence="3 4">GH-12</strain>
    </source>
</reference>
<dbReference type="EMBL" id="JAYKXP010000089">
    <property type="protein sequence ID" value="KAK7028204.1"/>
    <property type="molecule type" value="Genomic_DNA"/>
</dbReference>
<feature type="region of interest" description="Disordered" evidence="2">
    <location>
        <begin position="737"/>
        <end position="841"/>
    </location>
</feature>
<evidence type="ECO:0000313" key="4">
    <source>
        <dbReference type="Proteomes" id="UP001383192"/>
    </source>
</evidence>
<accession>A0AAW0BNT2</accession>
<sequence length="1063" mass="120716">MEELFMMEFSDLNEAVDNFKGSCPTVHEDAINAVQEGNDIRFDQAKESTLRTLRELKARMFGIELQSAFPLIVQQKPGYPRSWVNHKGLQAPRAMNPCDRQEKVLVIVKATSYHNNRVSEAYQLANNKPRVGDIPPGITEDVEPILPWEGWNYWVVTPEKEEMHCEMKPAYQALWDLRRQLKEADLFLARSNIQAQSQAPIHPTYLTKHVAIARDVEAPIRVPQYVPFEMAYDLRLSDLQSWIMSWEIRLSCQAIVSCLSCYIIRRVYFAQTIFMARTTTQKIKVTKKAATPHGKAKTPQTMEARGNKGHFTGDRLRTLKDALPTFLKLGKRSRERSAFFASFMPKFLALYPLADYPLPPDTMKPLQPLTPEERAALSPSEKERRHKQEGRRKDRSDENRLLVFVKQWFVYQEQLGEKDKANLFECYLSELNENVQRPRRRQLRQFVATHPSYITRVTEKSQETGKRNRLNCRMDAALKVIQELSEEEKASLENELEEEYQALLEEYNEAKENMEVEDGDISDEQQAVCRANLPRVLQPFLHQIRKYTGLNVMLTVGRFKGVMDNQEKYDFVSLFSVPEGAPEWDIYRTDEYRDFGRRWCSWVRAVRTFQDNQSADNPESSSTPNAASTSIPGPSDVSRKHARKARRKNDDSDSDSDSDETEEELDESDEMDEMDELDGEDPNIDTGASNVINKRPPTFQLRVPDNPTSEYDDQRIRNIKANNAVLAKLFESIPQEDWPSRPQTKKARKVKVREKRPEVLRRSKRISNVLVPDTRQLDEESTTISTSSLPPRATANSPPSQTANTSSCTSPPPTAPHSTANPPSIPPAVAPAKDSSPSHPLLELNSLATAPTTPDAGVNHDNVPPAVTNDGSFYLLPESNLPATASAFSRCDDAEIDNTFRKLWAEIKTGNIADAGYPFEACEISWVQDYAEFLMAIPPDFDLEERPKEFVDCIYLWISVEERVDGLAYWFKAHRTKMVKPPLTLTWRESVVILEMAGRLCAYVDGEGIRRAGYSQGAPSTNGNVEALMCPGNVLALSSFSSLFDGGATAAVLRRTLDSGWKQ</sequence>
<protein>
    <submittedName>
        <fullName evidence="3">Uncharacterized protein</fullName>
    </submittedName>
</protein>
<name>A0AAW0BNT2_9AGAR</name>
<keyword evidence="4" id="KW-1185">Reference proteome</keyword>
<evidence type="ECO:0000256" key="1">
    <source>
        <dbReference type="SAM" id="Coils"/>
    </source>
</evidence>
<feature type="compositionally biased region" description="Basic and acidic residues" evidence="2">
    <location>
        <begin position="371"/>
        <end position="383"/>
    </location>
</feature>
<feature type="coiled-coil region" evidence="1">
    <location>
        <begin position="467"/>
        <end position="520"/>
    </location>
</feature>
<organism evidence="3 4">
    <name type="scientific">Paramarasmius palmivorus</name>
    <dbReference type="NCBI Taxonomy" id="297713"/>
    <lineage>
        <taxon>Eukaryota</taxon>
        <taxon>Fungi</taxon>
        <taxon>Dikarya</taxon>
        <taxon>Basidiomycota</taxon>
        <taxon>Agaricomycotina</taxon>
        <taxon>Agaricomycetes</taxon>
        <taxon>Agaricomycetidae</taxon>
        <taxon>Agaricales</taxon>
        <taxon>Marasmiineae</taxon>
        <taxon>Marasmiaceae</taxon>
        <taxon>Paramarasmius</taxon>
    </lineage>
</organism>
<keyword evidence="1" id="KW-0175">Coiled coil</keyword>